<feature type="region of interest" description="Disordered" evidence="4">
    <location>
        <begin position="139"/>
        <end position="162"/>
    </location>
</feature>
<reference evidence="6 7" key="1">
    <citation type="submission" date="2019-06" db="EMBL/GenBank/DDBJ databases">
        <authorList>
            <person name="Broberg M."/>
        </authorList>
    </citation>
    <scope>NUCLEOTIDE SEQUENCE [LARGE SCALE GENOMIC DNA]</scope>
</reference>
<comment type="caution">
    <text evidence="6">The sequence shown here is derived from an EMBL/GenBank/DDBJ whole genome shotgun (WGS) entry which is preliminary data.</text>
</comment>
<dbReference type="Gene3D" id="4.10.240.10">
    <property type="entry name" value="Zn(2)-C6 fungal-type DNA-binding domain"/>
    <property type="match status" value="1"/>
</dbReference>
<dbReference type="PROSITE" id="PS00463">
    <property type="entry name" value="ZN2_CY6_FUNGAL_1"/>
    <property type="match status" value="1"/>
</dbReference>
<dbReference type="InterPro" id="IPR036864">
    <property type="entry name" value="Zn2-C6_fun-type_DNA-bd_sf"/>
</dbReference>
<evidence type="ECO:0000259" key="5">
    <source>
        <dbReference type="PROSITE" id="PS50048"/>
    </source>
</evidence>
<feature type="non-terminal residue" evidence="6">
    <location>
        <position position="1"/>
    </location>
</feature>
<feature type="compositionally biased region" description="Polar residues" evidence="4">
    <location>
        <begin position="140"/>
        <end position="162"/>
    </location>
</feature>
<protein>
    <recommendedName>
        <fullName evidence="5">Zn(2)-C6 fungal-type domain-containing protein</fullName>
    </recommendedName>
</protein>
<keyword evidence="7" id="KW-1185">Reference proteome</keyword>
<evidence type="ECO:0000256" key="2">
    <source>
        <dbReference type="ARBA" id="ARBA00022723"/>
    </source>
</evidence>
<dbReference type="InterPro" id="IPR050613">
    <property type="entry name" value="Sec_Metabolite_Reg"/>
</dbReference>
<name>A0ABY6TXS8_BIOOC</name>
<dbReference type="SMART" id="SM00066">
    <property type="entry name" value="GAL4"/>
    <property type="match status" value="1"/>
</dbReference>
<dbReference type="PANTHER" id="PTHR31001">
    <property type="entry name" value="UNCHARACTERIZED TRANSCRIPTIONAL REGULATORY PROTEIN"/>
    <property type="match status" value="1"/>
</dbReference>
<dbReference type="CDD" id="cd00067">
    <property type="entry name" value="GAL4"/>
    <property type="match status" value="1"/>
</dbReference>
<dbReference type="PROSITE" id="PS50048">
    <property type="entry name" value="ZN2_CY6_FUNGAL_2"/>
    <property type="match status" value="1"/>
</dbReference>
<evidence type="ECO:0000256" key="4">
    <source>
        <dbReference type="SAM" id="MobiDB-lite"/>
    </source>
</evidence>
<evidence type="ECO:0000313" key="6">
    <source>
        <dbReference type="EMBL" id="VUC23556.1"/>
    </source>
</evidence>
<dbReference type="SMART" id="SM00906">
    <property type="entry name" value="Fungal_trans"/>
    <property type="match status" value="1"/>
</dbReference>
<dbReference type="SUPFAM" id="SSF57701">
    <property type="entry name" value="Zn2/Cys6 DNA-binding domain"/>
    <property type="match status" value="1"/>
</dbReference>
<gene>
    <name evidence="6" type="ORF">CLO192961_LOCUS120448</name>
</gene>
<organism evidence="6 7">
    <name type="scientific">Bionectria ochroleuca</name>
    <name type="common">Gliocladium roseum</name>
    <dbReference type="NCBI Taxonomy" id="29856"/>
    <lineage>
        <taxon>Eukaryota</taxon>
        <taxon>Fungi</taxon>
        <taxon>Dikarya</taxon>
        <taxon>Ascomycota</taxon>
        <taxon>Pezizomycotina</taxon>
        <taxon>Sordariomycetes</taxon>
        <taxon>Hypocreomycetidae</taxon>
        <taxon>Hypocreales</taxon>
        <taxon>Bionectriaceae</taxon>
        <taxon>Clonostachys</taxon>
    </lineage>
</organism>
<dbReference type="CDD" id="cd12148">
    <property type="entry name" value="fungal_TF_MHR"/>
    <property type="match status" value="1"/>
</dbReference>
<dbReference type="PANTHER" id="PTHR31001:SF40">
    <property type="entry name" value="ZN(II)2CYS6 TRANSCRIPTION FACTOR (EUROFUNG)"/>
    <property type="match status" value="1"/>
</dbReference>
<dbReference type="EMBL" id="CABFNS010000709">
    <property type="protein sequence ID" value="VUC23556.1"/>
    <property type="molecule type" value="Genomic_DNA"/>
</dbReference>
<sequence>SRENYNCRHDTMNRAPRRRNGRLQACDPCRRRKMACDHIQPVCNRCEKRGEAAACIYTVSTEPPSKIRNLRHGRVRPVPTLPVAVTSPSSILDAPPVVPQPTAARTQSQSPASLTRSFGNGYLGFTSYSAVFDETRQRLSHLQGTPSAMPSGDANNSPQGGLTWTLSSSTMEVCQSIIRALPDLSKVQISPANFSPNPNHGWVRIAARSILKTVQNMIPAFPSGEEILGVSKMIHENTMKPITDDLSDPNEWIQQFSGPNIRWESIAVLFTFPELFGASGRAVENSTASTWGSQVSLKQGVLECIDHCVNLAMYQTGGNLLLLWVCNRRTFLESITLGDASLHCLRSHADCVSISIFLGLHVEQHKPHYKPTFCSQLKRLLLNRVFITDKVISSFQGRPPLLSGRYIITPLPLDISDRHFFPGKGDLDSAVHSLDENGWNTEGEVGYTTITRARAELGHIREKILEIGLGNERHVDIDTLLNIKAQSLSVLSSFPVALLYNPRDIDYLNFDVEVVYGKMLIQMEHLQNLFFIERLLLRCDYPDEGELLVVSYDMVTITLAIWIDKDKFTPILRDFEWLVMAYAAPGGGILCMELLKPTFSGSHPKNPKITRSSIIQQLSLLVGFLNWVGPDAPNADLCSNCSNVIQHVLDLTLNNFGTPTNNNSIDVLGQFDSTQMNFSFDLLDTFDWLRTDEFMSDQ</sequence>
<dbReference type="Pfam" id="PF00172">
    <property type="entry name" value="Zn_clus"/>
    <property type="match status" value="1"/>
</dbReference>
<dbReference type="InterPro" id="IPR001138">
    <property type="entry name" value="Zn2Cys6_DnaBD"/>
</dbReference>
<evidence type="ECO:0000256" key="1">
    <source>
        <dbReference type="ARBA" id="ARBA00004123"/>
    </source>
</evidence>
<dbReference type="InterPro" id="IPR007219">
    <property type="entry name" value="XnlR_reg_dom"/>
</dbReference>
<comment type="subcellular location">
    <subcellularLocation>
        <location evidence="1">Nucleus</location>
    </subcellularLocation>
</comment>
<accession>A0ABY6TXS8</accession>
<evidence type="ECO:0000256" key="3">
    <source>
        <dbReference type="ARBA" id="ARBA00023242"/>
    </source>
</evidence>
<keyword evidence="3" id="KW-0539">Nucleus</keyword>
<dbReference type="Proteomes" id="UP000766486">
    <property type="component" value="Unassembled WGS sequence"/>
</dbReference>
<evidence type="ECO:0000313" key="7">
    <source>
        <dbReference type="Proteomes" id="UP000766486"/>
    </source>
</evidence>
<keyword evidence="2" id="KW-0479">Metal-binding</keyword>
<proteinExistence type="predicted"/>
<feature type="domain" description="Zn(2)-C6 fungal-type" evidence="5">
    <location>
        <begin position="25"/>
        <end position="57"/>
    </location>
</feature>